<dbReference type="Gene3D" id="1.10.340.30">
    <property type="entry name" value="Hypothetical protein, domain 2"/>
    <property type="match status" value="1"/>
</dbReference>
<organism evidence="1 2">
    <name type="scientific">Nocardioides marinisabuli</name>
    <dbReference type="NCBI Taxonomy" id="419476"/>
    <lineage>
        <taxon>Bacteria</taxon>
        <taxon>Bacillati</taxon>
        <taxon>Actinomycetota</taxon>
        <taxon>Actinomycetes</taxon>
        <taxon>Propionibacteriales</taxon>
        <taxon>Nocardioidaceae</taxon>
        <taxon>Nocardioides</taxon>
    </lineage>
</organism>
<name>A0A7Y9F1V8_9ACTN</name>
<reference evidence="1 2" key="1">
    <citation type="submission" date="2020-07" db="EMBL/GenBank/DDBJ databases">
        <title>Sequencing the genomes of 1000 actinobacteria strains.</title>
        <authorList>
            <person name="Klenk H.-P."/>
        </authorList>
    </citation>
    <scope>NUCLEOTIDE SEQUENCE [LARGE SCALE GENOMIC DNA]</scope>
    <source>
        <strain evidence="1 2">DSM 18965</strain>
    </source>
</reference>
<dbReference type="Proteomes" id="UP000516957">
    <property type="component" value="Unassembled WGS sequence"/>
</dbReference>
<dbReference type="RefSeq" id="WP_218876296.1">
    <property type="nucleotide sequence ID" value="NZ_CP059163.1"/>
</dbReference>
<gene>
    <name evidence="1" type="ORF">BKA08_002044</name>
</gene>
<dbReference type="SUPFAM" id="SSF48150">
    <property type="entry name" value="DNA-glycosylase"/>
    <property type="match status" value="1"/>
</dbReference>
<dbReference type="GO" id="GO:0003824">
    <property type="term" value="F:catalytic activity"/>
    <property type="evidence" value="ECO:0007669"/>
    <property type="project" value="InterPro"/>
</dbReference>
<dbReference type="AlphaFoldDB" id="A0A7Y9F1V8"/>
<comment type="caution">
    <text evidence="1">The sequence shown here is derived from an EMBL/GenBank/DDBJ whole genome shotgun (WGS) entry which is preliminary data.</text>
</comment>
<dbReference type="InterPro" id="IPR011257">
    <property type="entry name" value="DNA_glycosylase"/>
</dbReference>
<keyword evidence="2" id="KW-1185">Reference proteome</keyword>
<proteinExistence type="predicted"/>
<evidence type="ECO:0000313" key="2">
    <source>
        <dbReference type="Proteomes" id="UP000516957"/>
    </source>
</evidence>
<evidence type="ECO:0008006" key="3">
    <source>
        <dbReference type="Google" id="ProtNLM"/>
    </source>
</evidence>
<protein>
    <recommendedName>
        <fullName evidence="3">Endonuclease</fullName>
    </recommendedName>
</protein>
<dbReference type="GO" id="GO:0006281">
    <property type="term" value="P:DNA repair"/>
    <property type="evidence" value="ECO:0007669"/>
    <property type="project" value="InterPro"/>
</dbReference>
<sequence length="208" mass="22305">MRRDVAALLDEHGRTYADQAGITLRDEPSPLYCLLVLATLSSAPISADVAAATARELFGAGWRTPERMRGATWQQRVDALGRGGYRRYDERTATTLEESAALLLERHGGDLRRLRRDADGDRESLLAALQELPRIGPTGAGIFCREVQAVWPEVAPFFDERGLARAEELGLPTDPADLAGTVGGDPAEVARLSAALVRSALAGGRGGD</sequence>
<dbReference type="EMBL" id="JACCBE010000001">
    <property type="protein sequence ID" value="NYD57806.1"/>
    <property type="molecule type" value="Genomic_DNA"/>
</dbReference>
<accession>A0A7Y9F1V8</accession>
<evidence type="ECO:0000313" key="1">
    <source>
        <dbReference type="EMBL" id="NYD57806.1"/>
    </source>
</evidence>